<dbReference type="EMBL" id="CP093349">
    <property type="protein sequence ID" value="WOH09159.1"/>
    <property type="molecule type" value="Genomic_DNA"/>
</dbReference>
<keyword evidence="2" id="KW-0150">Chloroplast</keyword>
<dbReference type="AlphaFoldDB" id="A0A164TQ79"/>
<dbReference type="InterPro" id="IPR023222">
    <property type="entry name" value="PsbQ-like_dom_sf"/>
</dbReference>
<dbReference type="InterPro" id="IPR008797">
    <property type="entry name" value="PSII_PsbQ"/>
</dbReference>
<dbReference type="InterPro" id="IPR054099">
    <property type="entry name" value="PSII_PsbQ_pln"/>
</dbReference>
<evidence type="ECO:0000256" key="9">
    <source>
        <dbReference type="ARBA" id="ARBA00035649"/>
    </source>
</evidence>
<dbReference type="Proteomes" id="UP000077755">
    <property type="component" value="Chromosome 7"/>
</dbReference>
<dbReference type="KEGG" id="dcr:108193858"/>
<comment type="similarity">
    <text evidence="9">Belongs to the PsbQ family.</text>
</comment>
<dbReference type="Pfam" id="PF05757">
    <property type="entry name" value="PsbQ"/>
    <property type="match status" value="1"/>
</dbReference>
<comment type="subcellular location">
    <subcellularLocation>
        <location evidence="1">Plastid</location>
        <location evidence="1">Chloroplast thylakoid membrane</location>
    </subcellularLocation>
</comment>
<keyword evidence="3" id="KW-0602">Photosynthesis</keyword>
<keyword evidence="8" id="KW-0604">Photosystem II</keyword>
<evidence type="ECO:0000313" key="13">
    <source>
        <dbReference type="EMBL" id="KZM87824.1"/>
    </source>
</evidence>
<dbReference type="GO" id="GO:0019898">
    <property type="term" value="C:extrinsic component of membrane"/>
    <property type="evidence" value="ECO:0007669"/>
    <property type="project" value="InterPro"/>
</dbReference>
<evidence type="ECO:0000256" key="10">
    <source>
        <dbReference type="ARBA" id="ARBA00080910"/>
    </source>
</evidence>
<evidence type="ECO:0000313" key="15">
    <source>
        <dbReference type="Proteomes" id="UP000077755"/>
    </source>
</evidence>
<reference evidence="14" key="2">
    <citation type="submission" date="2022-03" db="EMBL/GenBank/DDBJ databases">
        <title>Draft title - Genomic analysis of global carrot germplasm unveils the trajectory of domestication and the origin of high carotenoid orange carrot.</title>
        <authorList>
            <person name="Iorizzo M."/>
            <person name="Ellison S."/>
            <person name="Senalik D."/>
            <person name="Macko-Podgorni A."/>
            <person name="Grzebelus D."/>
            <person name="Bostan H."/>
            <person name="Rolling W."/>
            <person name="Curaba J."/>
            <person name="Simon P."/>
        </authorList>
    </citation>
    <scope>NUCLEOTIDE SEQUENCE</scope>
    <source>
        <tissue evidence="14">Leaf</tissue>
    </source>
</reference>
<evidence type="ECO:0000256" key="1">
    <source>
        <dbReference type="ARBA" id="ARBA00004334"/>
    </source>
</evidence>
<keyword evidence="5" id="KW-0809">Transit peptide</keyword>
<evidence type="ECO:0000313" key="14">
    <source>
        <dbReference type="EMBL" id="WOH09159.1"/>
    </source>
</evidence>
<evidence type="ECO:0000256" key="2">
    <source>
        <dbReference type="ARBA" id="ARBA00022528"/>
    </source>
</evidence>
<organism evidence="13">
    <name type="scientific">Daucus carota subsp. sativus</name>
    <name type="common">Carrot</name>
    <dbReference type="NCBI Taxonomy" id="79200"/>
    <lineage>
        <taxon>Eukaryota</taxon>
        <taxon>Viridiplantae</taxon>
        <taxon>Streptophyta</taxon>
        <taxon>Embryophyta</taxon>
        <taxon>Tracheophyta</taxon>
        <taxon>Spermatophyta</taxon>
        <taxon>Magnoliopsida</taxon>
        <taxon>eudicotyledons</taxon>
        <taxon>Gunneridae</taxon>
        <taxon>Pentapetalae</taxon>
        <taxon>asterids</taxon>
        <taxon>campanulids</taxon>
        <taxon>Apiales</taxon>
        <taxon>Apiaceae</taxon>
        <taxon>Apioideae</taxon>
        <taxon>Scandiceae</taxon>
        <taxon>Daucinae</taxon>
        <taxon>Daucus</taxon>
        <taxon>Daucus sect. Daucus</taxon>
    </lineage>
</organism>
<dbReference type="STRING" id="79200.A0A164TQ79"/>
<dbReference type="GO" id="GO:0005509">
    <property type="term" value="F:calcium ion binding"/>
    <property type="evidence" value="ECO:0007669"/>
    <property type="project" value="InterPro"/>
</dbReference>
<feature type="region of interest" description="Disordered" evidence="12">
    <location>
        <begin position="88"/>
        <end position="109"/>
    </location>
</feature>
<evidence type="ECO:0000256" key="11">
    <source>
        <dbReference type="ARBA" id="ARBA00081835"/>
    </source>
</evidence>
<evidence type="ECO:0000256" key="12">
    <source>
        <dbReference type="SAM" id="MobiDB-lite"/>
    </source>
</evidence>
<dbReference type="GO" id="GO:0009654">
    <property type="term" value="C:photosystem II oxygen evolving complex"/>
    <property type="evidence" value="ECO:0007669"/>
    <property type="project" value="InterPro"/>
</dbReference>
<dbReference type="PANTHER" id="PTHR33399:SF3">
    <property type="entry name" value="OXYGEN-EVOLVING ENHANCER PROTEIN 3-1, CHLOROPLASTIC"/>
    <property type="match status" value="1"/>
</dbReference>
<keyword evidence="7" id="KW-0472">Membrane</keyword>
<sequence length="231" mass="24702">MSGAMTSMASLLGSSNAVLEGSLQFSGSTRLSSAASCTRVTLAPPVFSVRAQQMSFDTETSRRAVIAVVAGFGVGSFARDVLAAANSIKIGPPPPPSGGLPGTDNSDEARDLDKPLKKRFYLQPLPPVEAAARAKDSAKDIINVKELIDKKAWPYVQNDLRSKAEYLRYDLNTVISAKPKDEKKLLKELAGKLFQVINELDYAAKTKSTPKAEKAYAETVTALNDVLAKLG</sequence>
<dbReference type="Gramene" id="KZM87824">
    <property type="protein sequence ID" value="KZM87824"/>
    <property type="gene ID" value="DCAR_024925"/>
</dbReference>
<dbReference type="FunFam" id="1.20.120.290:FF:000001">
    <property type="entry name" value="Oxygen-evolving enhancer protein 3"/>
    <property type="match status" value="1"/>
</dbReference>
<evidence type="ECO:0000256" key="5">
    <source>
        <dbReference type="ARBA" id="ARBA00022946"/>
    </source>
</evidence>
<dbReference type="Gene3D" id="1.20.120.290">
    <property type="entry name" value="Oxygen-evolving enhancer protein 3 (PsbQ), four-helix up-down bundle"/>
    <property type="match status" value="1"/>
</dbReference>
<keyword evidence="6" id="KW-0793">Thylakoid</keyword>
<dbReference type="GO" id="GO:0009767">
    <property type="term" value="P:photosynthetic electron transport chain"/>
    <property type="evidence" value="ECO:0007669"/>
    <property type="project" value="TreeGrafter"/>
</dbReference>
<evidence type="ECO:0000256" key="3">
    <source>
        <dbReference type="ARBA" id="ARBA00022531"/>
    </source>
</evidence>
<name>A0A164TQ79_DAUCS</name>
<proteinExistence type="inferred from homology"/>
<keyword evidence="4" id="KW-0934">Plastid</keyword>
<dbReference type="OMA" id="LFMAISN"/>
<evidence type="ECO:0000256" key="8">
    <source>
        <dbReference type="ARBA" id="ARBA00023276"/>
    </source>
</evidence>
<gene>
    <name evidence="13" type="ORF">DCAR_024925</name>
    <name evidence="14" type="ORF">DCAR_0728614</name>
</gene>
<dbReference type="OrthoDB" id="497707at2759"/>
<dbReference type="SUPFAM" id="SSF101112">
    <property type="entry name" value="Oxygen-evolving enhancer protein 3"/>
    <property type="match status" value="1"/>
</dbReference>
<dbReference type="EMBL" id="LNRQ01000007">
    <property type="protein sequence ID" value="KZM87824.1"/>
    <property type="molecule type" value="Genomic_DNA"/>
</dbReference>
<keyword evidence="15" id="KW-1185">Reference proteome</keyword>
<evidence type="ECO:0000256" key="6">
    <source>
        <dbReference type="ARBA" id="ARBA00023078"/>
    </source>
</evidence>
<dbReference type="GO" id="GO:0009535">
    <property type="term" value="C:chloroplast thylakoid membrane"/>
    <property type="evidence" value="ECO:0007669"/>
    <property type="project" value="UniProtKB-SubCell"/>
</dbReference>
<accession>A0A164TQ79</accession>
<reference evidence="13" key="1">
    <citation type="journal article" date="2016" name="Nat. Genet.">
        <title>A high-quality carrot genome assembly provides new insights into carotenoid accumulation and asterid genome evolution.</title>
        <authorList>
            <person name="Iorizzo M."/>
            <person name="Ellison S."/>
            <person name="Senalik D."/>
            <person name="Zeng P."/>
            <person name="Satapoomin P."/>
            <person name="Huang J."/>
            <person name="Bowman M."/>
            <person name="Iovene M."/>
            <person name="Sanseverino W."/>
            <person name="Cavagnaro P."/>
            <person name="Yildiz M."/>
            <person name="Macko-Podgorni A."/>
            <person name="Moranska E."/>
            <person name="Grzebelus E."/>
            <person name="Grzebelus D."/>
            <person name="Ashrafi H."/>
            <person name="Zheng Z."/>
            <person name="Cheng S."/>
            <person name="Spooner D."/>
            <person name="Van Deynze A."/>
            <person name="Simon P."/>
        </authorList>
    </citation>
    <scope>NUCLEOTIDE SEQUENCE [LARGE SCALE GENOMIC DNA]</scope>
    <source>
        <tissue evidence="13">Leaf</tissue>
    </source>
</reference>
<evidence type="ECO:0000256" key="7">
    <source>
        <dbReference type="ARBA" id="ARBA00023136"/>
    </source>
</evidence>
<protein>
    <recommendedName>
        <fullName evidence="10">16 kDa subunit of oxygen evolving system of photosystem II</fullName>
    </recommendedName>
    <alternativeName>
        <fullName evidence="11">OEC 16 kDa subunit</fullName>
    </alternativeName>
</protein>
<dbReference type="PANTHER" id="PTHR33399">
    <property type="entry name" value="OXYGEN-EVOLVING ENHANCER PROTEIN 3-1, CHLOROPLASTIC"/>
    <property type="match status" value="1"/>
</dbReference>
<evidence type="ECO:0000256" key="4">
    <source>
        <dbReference type="ARBA" id="ARBA00022640"/>
    </source>
</evidence>